<dbReference type="OrthoDB" id="4173915at2759"/>
<protein>
    <recommendedName>
        <fullName evidence="4">Integral membrane protein</fullName>
    </recommendedName>
</protein>
<accession>E4UP55</accession>
<gene>
    <name evidence="2" type="ORF">MGYG_02008</name>
</gene>
<sequence length="224" mass="25358">MSGFSAIRPLMKLHPQYIQELVFRSSCTIFSLIAVGFFAGCLRINDDVPVPPSSPVKGRWKDGIPILPLGISILSSIYIVYYTILRRHAPHLAVQLALDVTVLIGLVPTITLSALSSAFLLWTPLPPDVLDVACNQENKFTRPCFPELYRLGSLELAAIIFSCAWGWKVVHKKRRRRHRHHGTKERIFVRLDDPETEKDYLSSYLQIVNEVSYPAVAATKENRF</sequence>
<keyword evidence="1" id="KW-1133">Transmembrane helix</keyword>
<evidence type="ECO:0000313" key="3">
    <source>
        <dbReference type="Proteomes" id="UP000002669"/>
    </source>
</evidence>
<feature type="transmembrane region" description="Helical" evidence="1">
    <location>
        <begin position="21"/>
        <end position="45"/>
    </location>
</feature>
<feature type="transmembrane region" description="Helical" evidence="1">
    <location>
        <begin position="148"/>
        <end position="170"/>
    </location>
</feature>
<dbReference type="AlphaFoldDB" id="E4UP55"/>
<keyword evidence="3" id="KW-1185">Reference proteome</keyword>
<dbReference type="Proteomes" id="UP000002669">
    <property type="component" value="Unassembled WGS sequence"/>
</dbReference>
<dbReference type="GeneID" id="10029757"/>
<proteinExistence type="predicted"/>
<evidence type="ECO:0000256" key="1">
    <source>
        <dbReference type="SAM" id="Phobius"/>
    </source>
</evidence>
<feature type="transmembrane region" description="Helical" evidence="1">
    <location>
        <begin position="96"/>
        <end position="122"/>
    </location>
</feature>
<dbReference type="VEuPathDB" id="FungiDB:MGYG_02008"/>
<name>E4UP55_ARTGP</name>
<organism evidence="3">
    <name type="scientific">Arthroderma gypseum (strain ATCC MYA-4604 / CBS 118893)</name>
    <name type="common">Microsporum gypseum</name>
    <dbReference type="NCBI Taxonomy" id="535722"/>
    <lineage>
        <taxon>Eukaryota</taxon>
        <taxon>Fungi</taxon>
        <taxon>Dikarya</taxon>
        <taxon>Ascomycota</taxon>
        <taxon>Pezizomycotina</taxon>
        <taxon>Eurotiomycetes</taxon>
        <taxon>Eurotiomycetidae</taxon>
        <taxon>Onygenales</taxon>
        <taxon>Arthrodermataceae</taxon>
        <taxon>Nannizzia</taxon>
    </lineage>
</organism>
<evidence type="ECO:0008006" key="4">
    <source>
        <dbReference type="Google" id="ProtNLM"/>
    </source>
</evidence>
<dbReference type="HOGENOM" id="CLU_1234728_0_0_1"/>
<dbReference type="OMA" id="ICTEENK"/>
<dbReference type="RefSeq" id="XP_003174480.1">
    <property type="nucleotide sequence ID" value="XM_003174432.1"/>
</dbReference>
<reference evidence="3" key="1">
    <citation type="journal article" date="2012" name="MBio">
        <title>Comparative genome analysis of Trichophyton rubrum and related dermatophytes reveals candidate genes involved in infection.</title>
        <authorList>
            <person name="Martinez D.A."/>
            <person name="Oliver B.G."/>
            <person name="Graeser Y."/>
            <person name="Goldberg J.M."/>
            <person name="Li W."/>
            <person name="Martinez-Rossi N.M."/>
            <person name="Monod M."/>
            <person name="Shelest E."/>
            <person name="Barton R.C."/>
            <person name="Birch E."/>
            <person name="Brakhage A.A."/>
            <person name="Chen Z."/>
            <person name="Gurr S.J."/>
            <person name="Heiman D."/>
            <person name="Heitman J."/>
            <person name="Kosti I."/>
            <person name="Rossi A."/>
            <person name="Saif S."/>
            <person name="Samalova M."/>
            <person name="Saunders C.W."/>
            <person name="Shea T."/>
            <person name="Summerbell R.C."/>
            <person name="Xu J."/>
            <person name="Young S."/>
            <person name="Zeng Q."/>
            <person name="Birren B.W."/>
            <person name="Cuomo C.A."/>
            <person name="White T.C."/>
        </authorList>
    </citation>
    <scope>NUCLEOTIDE SEQUENCE [LARGE SCALE GENOMIC DNA]</scope>
    <source>
        <strain evidence="3">ATCC MYA-4604 / CBS 118893</strain>
    </source>
</reference>
<dbReference type="InParanoid" id="E4UP55"/>
<dbReference type="eggNOG" id="ENOG502RPHS">
    <property type="taxonomic scope" value="Eukaryota"/>
</dbReference>
<feature type="transmembrane region" description="Helical" evidence="1">
    <location>
        <begin position="65"/>
        <end position="84"/>
    </location>
</feature>
<evidence type="ECO:0000313" key="2">
    <source>
        <dbReference type="EMBL" id="EFQ98997.1"/>
    </source>
</evidence>
<dbReference type="EMBL" id="DS989823">
    <property type="protein sequence ID" value="EFQ98997.1"/>
    <property type="molecule type" value="Genomic_DNA"/>
</dbReference>
<keyword evidence="1" id="KW-0472">Membrane</keyword>
<keyword evidence="1" id="KW-0812">Transmembrane</keyword>